<gene>
    <name evidence="3" type="ORF">M9Y10_017740</name>
</gene>
<evidence type="ECO:0000313" key="3">
    <source>
        <dbReference type="EMBL" id="KAK8852750.1"/>
    </source>
</evidence>
<sequence>MNEFSFTDNDAQISSSCSLSDEDISLPPELLEREKQLMEKNQQLEQRVKDILKQSVDSEEPISKKVRAKKQGKPLSTMTSGLSTDNGNFFISDNTDNNNNNDNNDNFVIDDDNVSNNNNINLNNNNNQILPKARPSPTNNNIIEVEVPINVEPVPEVRYDPVPELRSAFHKIAEEIQSLNSQIAEIESNKSKCEVVISKLQGELKKSQIENDRAYHESQELIAQIDANREKVQKLKSDINSARLTKIDHVQRQNEAKQKQAVLEKKIRRQKIAAERLQSQINSMQTTEMRAAKIGCDKAKLQAQIDQEKKAVRQLKLLLAEIQRASSHEEKIFDHLQSAKNIPLTSETVERALSQLL</sequence>
<feature type="region of interest" description="Disordered" evidence="2">
    <location>
        <begin position="93"/>
        <end position="112"/>
    </location>
</feature>
<organism evidence="3 4">
    <name type="scientific">Tritrichomonas musculus</name>
    <dbReference type="NCBI Taxonomy" id="1915356"/>
    <lineage>
        <taxon>Eukaryota</taxon>
        <taxon>Metamonada</taxon>
        <taxon>Parabasalia</taxon>
        <taxon>Tritrichomonadida</taxon>
        <taxon>Tritrichomonadidae</taxon>
        <taxon>Tritrichomonas</taxon>
    </lineage>
</organism>
<protein>
    <submittedName>
        <fullName evidence="3">Uncharacterized protein</fullName>
    </submittedName>
</protein>
<proteinExistence type="predicted"/>
<comment type="caution">
    <text evidence="3">The sequence shown here is derived from an EMBL/GenBank/DDBJ whole genome shotgun (WGS) entry which is preliminary data.</text>
</comment>
<dbReference type="EMBL" id="JAPFFF010000023">
    <property type="protein sequence ID" value="KAK8852750.1"/>
    <property type="molecule type" value="Genomic_DNA"/>
</dbReference>
<feature type="region of interest" description="Disordered" evidence="2">
    <location>
        <begin position="61"/>
        <end position="81"/>
    </location>
</feature>
<keyword evidence="4" id="KW-1185">Reference proteome</keyword>
<dbReference type="Proteomes" id="UP001470230">
    <property type="component" value="Unassembled WGS sequence"/>
</dbReference>
<feature type="coiled-coil region" evidence="1">
    <location>
        <begin position="169"/>
        <end position="325"/>
    </location>
</feature>
<evidence type="ECO:0000313" key="4">
    <source>
        <dbReference type="Proteomes" id="UP001470230"/>
    </source>
</evidence>
<accession>A0ABR2HUD2</accession>
<feature type="compositionally biased region" description="Polar residues" evidence="2">
    <location>
        <begin position="1"/>
        <end position="12"/>
    </location>
</feature>
<name>A0ABR2HUD2_9EUKA</name>
<reference evidence="3 4" key="1">
    <citation type="submission" date="2024-04" db="EMBL/GenBank/DDBJ databases">
        <title>Tritrichomonas musculus Genome.</title>
        <authorList>
            <person name="Alves-Ferreira E."/>
            <person name="Grigg M."/>
            <person name="Lorenzi H."/>
            <person name="Galac M."/>
        </authorList>
    </citation>
    <scope>NUCLEOTIDE SEQUENCE [LARGE SCALE GENOMIC DNA]</scope>
    <source>
        <strain evidence="3 4">EAF2021</strain>
    </source>
</reference>
<evidence type="ECO:0000256" key="1">
    <source>
        <dbReference type="SAM" id="Coils"/>
    </source>
</evidence>
<keyword evidence="1" id="KW-0175">Coiled coil</keyword>
<feature type="region of interest" description="Disordered" evidence="2">
    <location>
        <begin position="1"/>
        <end position="23"/>
    </location>
</feature>
<evidence type="ECO:0000256" key="2">
    <source>
        <dbReference type="SAM" id="MobiDB-lite"/>
    </source>
</evidence>
<dbReference type="Gene3D" id="1.10.287.1490">
    <property type="match status" value="1"/>
</dbReference>
<feature type="compositionally biased region" description="Low complexity" evidence="2">
    <location>
        <begin position="93"/>
        <end position="107"/>
    </location>
</feature>